<evidence type="ECO:0000313" key="2">
    <source>
        <dbReference type="WBParaSite" id="MCU_008817-RD"/>
    </source>
</evidence>
<name>A0A5K3FLP2_MESCO</name>
<dbReference type="Gene3D" id="1.25.10.10">
    <property type="entry name" value="Leucine-rich Repeat Variant"/>
    <property type="match status" value="1"/>
</dbReference>
<evidence type="ECO:0000256" key="1">
    <source>
        <dbReference type="SAM" id="MobiDB-lite"/>
    </source>
</evidence>
<dbReference type="InterPro" id="IPR016024">
    <property type="entry name" value="ARM-type_fold"/>
</dbReference>
<dbReference type="GO" id="GO:0007155">
    <property type="term" value="P:cell adhesion"/>
    <property type="evidence" value="ECO:0007669"/>
    <property type="project" value="InterPro"/>
</dbReference>
<dbReference type="WBParaSite" id="MCU_008817-RD">
    <property type="protein sequence ID" value="MCU_008817-RD"/>
    <property type="gene ID" value="MCU_008817"/>
</dbReference>
<reference evidence="2" key="1">
    <citation type="submission" date="2019-11" db="UniProtKB">
        <authorList>
            <consortium name="WormBaseParasite"/>
        </authorList>
    </citation>
    <scope>IDENTIFICATION</scope>
</reference>
<dbReference type="SUPFAM" id="SSF48371">
    <property type="entry name" value="ARM repeat"/>
    <property type="match status" value="1"/>
</dbReference>
<dbReference type="InterPro" id="IPR013284">
    <property type="entry name" value="Beta-catenin"/>
</dbReference>
<feature type="region of interest" description="Disordered" evidence="1">
    <location>
        <begin position="637"/>
        <end position="670"/>
    </location>
</feature>
<dbReference type="InterPro" id="IPR011989">
    <property type="entry name" value="ARM-like"/>
</dbReference>
<dbReference type="InterPro" id="IPR000225">
    <property type="entry name" value="Armadillo"/>
</dbReference>
<feature type="region of interest" description="Disordered" evidence="1">
    <location>
        <begin position="1"/>
        <end position="21"/>
    </location>
</feature>
<dbReference type="PANTHER" id="PTHR45976">
    <property type="entry name" value="ARMADILLO SEGMENT POLARITY PROTEIN"/>
    <property type="match status" value="1"/>
</dbReference>
<accession>A0A5K3FLP2</accession>
<protein>
    <submittedName>
        <fullName evidence="2">Armadillo repeat-containing protein 6</fullName>
    </submittedName>
</protein>
<sequence>MQPSRSSKQSHIYQSAHTSQNSLFLSEETRKLSLSSHSPEELEHEKTAVQCLIPYIEGLAKAIEMVVNFRDDALAAIANVPKLTRLLNPDISSMEHQYDACVILHKLADREASRNSLASYSELTQSLVRLLQTTQDINTQTEASLALRKLCYARPAASAVRASLSVANLVQLLNHPTETILLTALSILHKQMLFFPEEVRPEVRQCGGPIQLASLLTPDKISDPSWLAICTDAIRMTAYEDVETKLILLDCDICEKIVYLLQIFNDKYKLQHALARLVKVLSVSSECKRGFVEAGAVQVLTQHLTSTHNSLVLETLWGLRNMSDHAFHLTDTKELLNLLVPLVSSPVENIAICTVGCLCNLTCQNAVNKATLIELDGVPALCGCLVSFLSRDEVTEPVCSALRNLTHQNDHAALAVQQIHECGVLEQIVSLLHLQSFPSQLPLVKAVAGLVRNIALSRKCRRDLHQLGATGQLLSLFQRATEVYEEATRQRSSILSDASELSYIEGVRVEDLLEILLAALHSMAKHSLARVQIVQASGGTFGCIVHYLYSSSEFLQRAALGLLNEVSVSSEGSRAIEKEGAIPRITDLVHSENPKTATYSASILHRVAVMLKPPEYQRRLSKELRQSLLDSGVLREEAEAEEENEEAVQIPPTPPRLPDVPREPLPHPASRSTLLEIDNSVSPRLNNHVWRSSEELRVLLEGREAPQMI</sequence>
<dbReference type="PRINTS" id="PR01869">
    <property type="entry name" value="BCATNINFAMLY"/>
</dbReference>
<dbReference type="SMART" id="SM00185">
    <property type="entry name" value="ARM"/>
    <property type="match status" value="8"/>
</dbReference>
<dbReference type="GO" id="GO:0045296">
    <property type="term" value="F:cadherin binding"/>
    <property type="evidence" value="ECO:0007669"/>
    <property type="project" value="InterPro"/>
</dbReference>
<organism evidence="2">
    <name type="scientific">Mesocestoides corti</name>
    <name type="common">Flatworm</name>
    <dbReference type="NCBI Taxonomy" id="53468"/>
    <lineage>
        <taxon>Eukaryota</taxon>
        <taxon>Metazoa</taxon>
        <taxon>Spiralia</taxon>
        <taxon>Lophotrochozoa</taxon>
        <taxon>Platyhelminthes</taxon>
        <taxon>Cestoda</taxon>
        <taxon>Eucestoda</taxon>
        <taxon>Cyclophyllidea</taxon>
        <taxon>Mesocestoididae</taxon>
        <taxon>Mesocestoides</taxon>
    </lineage>
</organism>
<dbReference type="Pfam" id="PF00514">
    <property type="entry name" value="Arm"/>
    <property type="match status" value="1"/>
</dbReference>
<dbReference type="AlphaFoldDB" id="A0A5K3FLP2"/>
<proteinExistence type="predicted"/>